<proteinExistence type="predicted"/>
<evidence type="ECO:0000313" key="1">
    <source>
        <dbReference type="EMBL" id="CBJ33126.1"/>
    </source>
</evidence>
<dbReference type="OrthoDB" id="204714at2759"/>
<dbReference type="InParanoid" id="D7G116"/>
<dbReference type="EMBL" id="FN648625">
    <property type="protein sequence ID" value="CBJ33126.1"/>
    <property type="molecule type" value="Genomic_DNA"/>
</dbReference>
<organism evidence="1 2">
    <name type="scientific">Ectocarpus siliculosus</name>
    <name type="common">Brown alga</name>
    <name type="synonym">Conferva siliculosa</name>
    <dbReference type="NCBI Taxonomy" id="2880"/>
    <lineage>
        <taxon>Eukaryota</taxon>
        <taxon>Sar</taxon>
        <taxon>Stramenopiles</taxon>
        <taxon>Ochrophyta</taxon>
        <taxon>PX clade</taxon>
        <taxon>Phaeophyceae</taxon>
        <taxon>Ectocarpales</taxon>
        <taxon>Ectocarpaceae</taxon>
        <taxon>Ectocarpus</taxon>
    </lineage>
</organism>
<evidence type="ECO:0008006" key="3">
    <source>
        <dbReference type="Google" id="ProtNLM"/>
    </source>
</evidence>
<dbReference type="AlphaFoldDB" id="D7G116"/>
<name>D7G116_ECTSI</name>
<sequence>MDGAYKIGELVNFNGGRVQPQSLEPKHALIFRVEIGGHMVAYVSGETKPARRTRMVKTDLIARNGVFVHVVDKILYAE</sequence>
<accession>D7G116</accession>
<dbReference type="Proteomes" id="UP000002630">
    <property type="component" value="Linkage Group LG33"/>
</dbReference>
<reference evidence="1 2" key="1">
    <citation type="journal article" date="2010" name="Nature">
        <title>The Ectocarpus genome and the independent evolution of multicellularity in brown algae.</title>
        <authorList>
            <person name="Cock J.M."/>
            <person name="Sterck L."/>
            <person name="Rouze P."/>
            <person name="Scornet D."/>
            <person name="Allen A.E."/>
            <person name="Amoutzias G."/>
            <person name="Anthouard V."/>
            <person name="Artiguenave F."/>
            <person name="Aury J.M."/>
            <person name="Badger J.H."/>
            <person name="Beszteri B."/>
            <person name="Billiau K."/>
            <person name="Bonnet E."/>
            <person name="Bothwell J.H."/>
            <person name="Bowler C."/>
            <person name="Boyen C."/>
            <person name="Brownlee C."/>
            <person name="Carrano C.J."/>
            <person name="Charrier B."/>
            <person name="Cho G.Y."/>
            <person name="Coelho S.M."/>
            <person name="Collen J."/>
            <person name="Corre E."/>
            <person name="Da Silva C."/>
            <person name="Delage L."/>
            <person name="Delaroque N."/>
            <person name="Dittami S.M."/>
            <person name="Doulbeau S."/>
            <person name="Elias M."/>
            <person name="Farnham G."/>
            <person name="Gachon C.M."/>
            <person name="Gschloessl B."/>
            <person name="Heesch S."/>
            <person name="Jabbari K."/>
            <person name="Jubin C."/>
            <person name="Kawai H."/>
            <person name="Kimura K."/>
            <person name="Kloareg B."/>
            <person name="Kupper F.C."/>
            <person name="Lang D."/>
            <person name="Le Bail A."/>
            <person name="Leblanc C."/>
            <person name="Lerouge P."/>
            <person name="Lohr M."/>
            <person name="Lopez P.J."/>
            <person name="Martens C."/>
            <person name="Maumus F."/>
            <person name="Michel G."/>
            <person name="Miranda-Saavedra D."/>
            <person name="Morales J."/>
            <person name="Moreau H."/>
            <person name="Motomura T."/>
            <person name="Nagasato C."/>
            <person name="Napoli C.A."/>
            <person name="Nelson D.R."/>
            <person name="Nyvall-Collen P."/>
            <person name="Peters A.F."/>
            <person name="Pommier C."/>
            <person name="Potin P."/>
            <person name="Poulain J."/>
            <person name="Quesneville H."/>
            <person name="Read B."/>
            <person name="Rensing S.A."/>
            <person name="Ritter A."/>
            <person name="Rousvoal S."/>
            <person name="Samanta M."/>
            <person name="Samson G."/>
            <person name="Schroeder D.C."/>
            <person name="Segurens B."/>
            <person name="Strittmatter M."/>
            <person name="Tonon T."/>
            <person name="Tregear J.W."/>
            <person name="Valentin K."/>
            <person name="von Dassow P."/>
            <person name="Yamagishi T."/>
            <person name="Van de Peer Y."/>
            <person name="Wincker P."/>
        </authorList>
    </citation>
    <scope>NUCLEOTIDE SEQUENCE [LARGE SCALE GENOMIC DNA]</scope>
    <source>
        <strain evidence="2">Ec32 / CCAP1310/4</strain>
    </source>
</reference>
<protein>
    <recommendedName>
        <fullName evidence="3">FAS1 domain-containing protein</fullName>
    </recommendedName>
</protein>
<dbReference type="EMBL" id="FN649758">
    <property type="protein sequence ID" value="CBJ33126.1"/>
    <property type="molecule type" value="Genomic_DNA"/>
</dbReference>
<keyword evidence="2" id="KW-1185">Reference proteome</keyword>
<gene>
    <name evidence="1" type="ORF">Esi_0425_0010</name>
</gene>
<evidence type="ECO:0000313" key="2">
    <source>
        <dbReference type="Proteomes" id="UP000002630"/>
    </source>
</evidence>